<dbReference type="GO" id="GO:0016209">
    <property type="term" value="F:antioxidant activity"/>
    <property type="evidence" value="ECO:0007669"/>
    <property type="project" value="InterPro"/>
</dbReference>
<keyword evidence="2" id="KW-0812">Transmembrane</keyword>
<feature type="domain" description="Thioredoxin" evidence="3">
    <location>
        <begin position="200"/>
        <end position="336"/>
    </location>
</feature>
<dbReference type="PROSITE" id="PS00194">
    <property type="entry name" value="THIOREDOXIN_1"/>
    <property type="match status" value="1"/>
</dbReference>
<proteinExistence type="predicted"/>
<dbReference type="PANTHER" id="PTHR42852:SF13">
    <property type="entry name" value="PROTEIN DIPZ"/>
    <property type="match status" value="1"/>
</dbReference>
<dbReference type="InterPro" id="IPR017937">
    <property type="entry name" value="Thioredoxin_CS"/>
</dbReference>
<accession>A0A0V8J836</accession>
<evidence type="ECO:0000313" key="4">
    <source>
        <dbReference type="EMBL" id="KSU83181.1"/>
    </source>
</evidence>
<dbReference type="InterPro" id="IPR036249">
    <property type="entry name" value="Thioredoxin-like_sf"/>
</dbReference>
<protein>
    <recommendedName>
        <fullName evidence="3">Thioredoxin domain-containing protein</fullName>
    </recommendedName>
</protein>
<keyword evidence="5" id="KW-1185">Reference proteome</keyword>
<dbReference type="RefSeq" id="WP_061971977.1">
    <property type="nucleotide sequence ID" value="NZ_FMAV01000002.1"/>
</dbReference>
<dbReference type="PROSITE" id="PS51352">
    <property type="entry name" value="THIOREDOXIN_2"/>
    <property type="match status" value="1"/>
</dbReference>
<dbReference type="InterPro" id="IPR000866">
    <property type="entry name" value="AhpC/TSA"/>
</dbReference>
<reference evidence="4 5" key="1">
    <citation type="journal article" date="2014" name="Antonie Van Leeuwenhoek">
        <title>Fictibacillus enclensis sp. nov., isolated from marine sediment.</title>
        <authorList>
            <person name="Dastager S.G."/>
            <person name="Mawlankar R."/>
            <person name="Srinivasan K."/>
            <person name="Tang S.K."/>
            <person name="Lee J.C."/>
            <person name="Ramana V.V."/>
            <person name="Shouche Y.S."/>
        </authorList>
    </citation>
    <scope>NUCLEOTIDE SEQUENCE [LARGE SCALE GENOMIC DNA]</scope>
    <source>
        <strain evidence="4 5">NIO-1003</strain>
    </source>
</reference>
<evidence type="ECO:0000313" key="5">
    <source>
        <dbReference type="Proteomes" id="UP000054099"/>
    </source>
</evidence>
<feature type="transmembrane region" description="Helical" evidence="2">
    <location>
        <begin position="12"/>
        <end position="32"/>
    </location>
</feature>
<feature type="transmembrane region" description="Helical" evidence="2">
    <location>
        <begin position="138"/>
        <end position="156"/>
    </location>
</feature>
<dbReference type="Proteomes" id="UP000054099">
    <property type="component" value="Unassembled WGS sequence"/>
</dbReference>
<gene>
    <name evidence="4" type="ORF">AS030_11395</name>
</gene>
<dbReference type="InterPro" id="IPR013766">
    <property type="entry name" value="Thioredoxin_domain"/>
</dbReference>
<evidence type="ECO:0000256" key="2">
    <source>
        <dbReference type="SAM" id="Phobius"/>
    </source>
</evidence>
<organism evidence="4 5">
    <name type="scientific">Fictibacillus enclensis</name>
    <dbReference type="NCBI Taxonomy" id="1017270"/>
    <lineage>
        <taxon>Bacteria</taxon>
        <taxon>Bacillati</taxon>
        <taxon>Bacillota</taxon>
        <taxon>Bacilli</taxon>
        <taxon>Bacillales</taxon>
        <taxon>Fictibacillaceae</taxon>
        <taxon>Fictibacillus</taxon>
    </lineage>
</organism>
<dbReference type="SUPFAM" id="SSF52833">
    <property type="entry name" value="Thioredoxin-like"/>
    <property type="match status" value="1"/>
</dbReference>
<dbReference type="CDD" id="cd02966">
    <property type="entry name" value="TlpA_like_family"/>
    <property type="match status" value="1"/>
</dbReference>
<name>A0A0V8J836_9BACL</name>
<evidence type="ECO:0000256" key="1">
    <source>
        <dbReference type="ARBA" id="ARBA00023157"/>
    </source>
</evidence>
<dbReference type="InterPro" id="IPR050553">
    <property type="entry name" value="Thioredoxin_ResA/DsbE_sf"/>
</dbReference>
<evidence type="ECO:0000259" key="3">
    <source>
        <dbReference type="PROSITE" id="PS51352"/>
    </source>
</evidence>
<keyword evidence="1" id="KW-1015">Disulfide bond</keyword>
<dbReference type="PANTHER" id="PTHR42852">
    <property type="entry name" value="THIOL:DISULFIDE INTERCHANGE PROTEIN DSBE"/>
    <property type="match status" value="1"/>
</dbReference>
<dbReference type="GO" id="GO:0016491">
    <property type="term" value="F:oxidoreductase activity"/>
    <property type="evidence" value="ECO:0007669"/>
    <property type="project" value="InterPro"/>
</dbReference>
<dbReference type="EMBL" id="LNQN01000002">
    <property type="protein sequence ID" value="KSU83181.1"/>
    <property type="molecule type" value="Genomic_DNA"/>
</dbReference>
<keyword evidence="2" id="KW-1133">Transmembrane helix</keyword>
<dbReference type="Pfam" id="PF00578">
    <property type="entry name" value="AhpC-TSA"/>
    <property type="match status" value="1"/>
</dbReference>
<dbReference type="AlphaFoldDB" id="A0A0V8J836"/>
<comment type="caution">
    <text evidence="4">The sequence shown here is derived from an EMBL/GenBank/DDBJ whole genome shotgun (WGS) entry which is preliminary data.</text>
</comment>
<feature type="transmembrane region" description="Helical" evidence="2">
    <location>
        <begin position="44"/>
        <end position="65"/>
    </location>
</feature>
<feature type="transmembrane region" description="Helical" evidence="2">
    <location>
        <begin position="112"/>
        <end position="132"/>
    </location>
</feature>
<feature type="transmembrane region" description="Helical" evidence="2">
    <location>
        <begin position="77"/>
        <end position="100"/>
    </location>
</feature>
<sequence length="336" mass="37828">MKDYIQWGALHLDERTACLLISFLAAFGTVYLKQRITQAQLEEWHLTWNAVLLLIFVWKISYFLLHPVLTIKHPVYLLYFSGGKPGILIGAAAALLYVFIQLSRSSLPLSTFLHILCLVGFSFLLLYGGFQAFLAKDAASSLFCLIVSGILAIFLTRKKRRLLPIYAALVLMLGLSSTSFFWLKSDETKGKAVAVSTTGLKRGNVPPDFVLKTLDGRKVTLSQVKGKTVFLNFWASWCPPCQAEMPEIERFYKENSRRPIEILSVHLTSEDSVQAARGFANKHKLTFPILLDETGEVSERFHVVTLPTTFVISPQGQIVQQHIGPLNREMMESLME</sequence>
<keyword evidence="2" id="KW-0472">Membrane</keyword>
<feature type="transmembrane region" description="Helical" evidence="2">
    <location>
        <begin position="163"/>
        <end position="183"/>
    </location>
</feature>
<dbReference type="Gene3D" id="3.40.30.10">
    <property type="entry name" value="Glutaredoxin"/>
    <property type="match status" value="1"/>
</dbReference>